<keyword evidence="1" id="KW-0472">Membrane</keyword>
<evidence type="ECO:0000256" key="1">
    <source>
        <dbReference type="SAM" id="Phobius"/>
    </source>
</evidence>
<evidence type="ECO:0000313" key="2">
    <source>
        <dbReference type="EMBL" id="KOF98608.1"/>
    </source>
</evidence>
<reference evidence="2" key="1">
    <citation type="submission" date="2015-07" db="EMBL/GenBank/DDBJ databases">
        <title>MeaNS - Measles Nucleotide Surveillance Program.</title>
        <authorList>
            <person name="Tran T."/>
            <person name="Druce J."/>
        </authorList>
    </citation>
    <scope>NUCLEOTIDE SEQUENCE</scope>
    <source>
        <strain evidence="2">UCB-OBI-ISO-001</strain>
        <tissue evidence="2">Gonad</tissue>
    </source>
</reference>
<organism evidence="2">
    <name type="scientific">Octopus bimaculoides</name>
    <name type="common">California two-spotted octopus</name>
    <dbReference type="NCBI Taxonomy" id="37653"/>
    <lineage>
        <taxon>Eukaryota</taxon>
        <taxon>Metazoa</taxon>
        <taxon>Spiralia</taxon>
        <taxon>Lophotrochozoa</taxon>
        <taxon>Mollusca</taxon>
        <taxon>Cephalopoda</taxon>
        <taxon>Coleoidea</taxon>
        <taxon>Octopodiformes</taxon>
        <taxon>Octopoda</taxon>
        <taxon>Incirrata</taxon>
        <taxon>Octopodidae</taxon>
        <taxon>Octopus</taxon>
    </lineage>
</organism>
<dbReference type="AlphaFoldDB" id="A0A0L8IAS8"/>
<name>A0A0L8IAS8_OCTBM</name>
<feature type="transmembrane region" description="Helical" evidence="1">
    <location>
        <begin position="54"/>
        <end position="75"/>
    </location>
</feature>
<feature type="transmembrane region" description="Helical" evidence="1">
    <location>
        <begin position="87"/>
        <end position="113"/>
    </location>
</feature>
<proteinExistence type="predicted"/>
<feature type="transmembrane region" description="Helical" evidence="1">
    <location>
        <begin position="120"/>
        <end position="145"/>
    </location>
</feature>
<sequence length="178" mass="20925">MEIISRIDGDVINENIRDEVYFFLRLILSLSLSPHFLSPSLLCYIYLRCFRSCLWSIFLSLFLCLFLHIFFSFPISVHVANSLSFQISFFLFIAYSHLSSLLLTLTLVLFLFLSHYVYHLYFLYCLLLYIFYFSLSLSISLSLLLSFCSLPTFSSSLSHFLFVLHLLPIFLCFDTFEV</sequence>
<feature type="transmembrane region" description="Helical" evidence="1">
    <location>
        <begin position="157"/>
        <end position="176"/>
    </location>
</feature>
<dbReference type="EMBL" id="KQ416121">
    <property type="protein sequence ID" value="KOF98608.1"/>
    <property type="molecule type" value="Genomic_DNA"/>
</dbReference>
<protein>
    <submittedName>
        <fullName evidence="2">Uncharacterized protein</fullName>
    </submittedName>
</protein>
<keyword evidence="1" id="KW-1133">Transmembrane helix</keyword>
<gene>
    <name evidence="2" type="ORF">OCBIM_22024295mg</name>
</gene>
<keyword evidence="1" id="KW-0812">Transmembrane</keyword>
<accession>A0A0L8IAS8</accession>
<feature type="transmembrane region" description="Helical" evidence="1">
    <location>
        <begin position="20"/>
        <end position="47"/>
    </location>
</feature>